<dbReference type="WBParaSite" id="EgrG_000731200">
    <property type="protein sequence ID" value="EgrG_000731200"/>
    <property type="gene ID" value="EgrG_000731200"/>
</dbReference>
<evidence type="ECO:0000256" key="1">
    <source>
        <dbReference type="SAM" id="MobiDB-lite"/>
    </source>
</evidence>
<proteinExistence type="predicted"/>
<feature type="region of interest" description="Disordered" evidence="1">
    <location>
        <begin position="1"/>
        <end position="21"/>
    </location>
</feature>
<protein>
    <submittedName>
        <fullName evidence="2 4">Uncharacterized protein</fullName>
    </submittedName>
</protein>
<dbReference type="Proteomes" id="UP000492820">
    <property type="component" value="Unassembled WGS sequence"/>
</dbReference>
<dbReference type="EMBL" id="LK028612">
    <property type="protein sequence ID" value="CDS24630.1"/>
    <property type="molecule type" value="Genomic_DNA"/>
</dbReference>
<evidence type="ECO:0000313" key="2">
    <source>
        <dbReference type="EMBL" id="CDS24630.1"/>
    </source>
</evidence>
<reference evidence="4" key="3">
    <citation type="submission" date="2020-10" db="UniProtKB">
        <authorList>
            <consortium name="WormBaseParasite"/>
        </authorList>
    </citation>
    <scope>IDENTIFICATION</scope>
</reference>
<evidence type="ECO:0000313" key="3">
    <source>
        <dbReference type="Proteomes" id="UP000492820"/>
    </source>
</evidence>
<dbReference type="AlphaFoldDB" id="A0A068WXN3"/>
<organism evidence="2">
    <name type="scientific">Echinococcus granulosus</name>
    <name type="common">Hydatid tapeworm</name>
    <dbReference type="NCBI Taxonomy" id="6210"/>
    <lineage>
        <taxon>Eukaryota</taxon>
        <taxon>Metazoa</taxon>
        <taxon>Spiralia</taxon>
        <taxon>Lophotrochozoa</taxon>
        <taxon>Platyhelminthes</taxon>
        <taxon>Cestoda</taxon>
        <taxon>Eucestoda</taxon>
        <taxon>Cyclophyllidea</taxon>
        <taxon>Taeniidae</taxon>
        <taxon>Echinococcus</taxon>
        <taxon>Echinococcus granulosus group</taxon>
    </lineage>
</organism>
<reference evidence="2" key="2">
    <citation type="submission" date="2014-06" db="EMBL/GenBank/DDBJ databases">
        <authorList>
            <person name="Aslett M."/>
        </authorList>
    </citation>
    <scope>NUCLEOTIDE SEQUENCE</scope>
</reference>
<gene>
    <name evidence="2" type="ORF">EgrG_000731200</name>
</gene>
<reference evidence="2 3" key="1">
    <citation type="journal article" date="2013" name="Nature">
        <title>The genomes of four tapeworm species reveal adaptations to parasitism.</title>
        <authorList>
            <person name="Tsai I.J."/>
            <person name="Zarowiecki M."/>
            <person name="Holroyd N."/>
            <person name="Garciarrubio A."/>
            <person name="Sanchez-Flores A."/>
            <person name="Brooks K.L."/>
            <person name="Tracey A."/>
            <person name="Bobes R.J."/>
            <person name="Fragoso G."/>
            <person name="Sciutto E."/>
            <person name="Aslett M."/>
            <person name="Beasley H."/>
            <person name="Bennett H.M."/>
            <person name="Cai J."/>
            <person name="Camicia F."/>
            <person name="Clark R."/>
            <person name="Cucher M."/>
            <person name="De Silva N."/>
            <person name="Day T.A."/>
            <person name="Deplazes P."/>
            <person name="Estrada K."/>
            <person name="Fernandez C."/>
            <person name="Holland P.W."/>
            <person name="Hou J."/>
            <person name="Hu S."/>
            <person name="Huckvale T."/>
            <person name="Hung S.S."/>
            <person name="Kamenetzky L."/>
            <person name="Keane J.A."/>
            <person name="Kiss F."/>
            <person name="Koziol U."/>
            <person name="Lambert O."/>
            <person name="Liu K."/>
            <person name="Luo X."/>
            <person name="Luo Y."/>
            <person name="Macchiaroli N."/>
            <person name="Nichol S."/>
            <person name="Paps J."/>
            <person name="Parkinson J."/>
            <person name="Pouchkina-Stantcheva N."/>
            <person name="Riddiford N."/>
            <person name="Rosenzvit M."/>
            <person name="Salinas G."/>
            <person name="Wasmuth J.D."/>
            <person name="Zamanian M."/>
            <person name="Zheng Y."/>
            <person name="Cai X."/>
            <person name="Soberon X."/>
            <person name="Olson P.D."/>
            <person name="Laclette J.P."/>
            <person name="Brehm K."/>
            <person name="Berriman M."/>
            <person name="Garciarrubio A."/>
            <person name="Bobes R.J."/>
            <person name="Fragoso G."/>
            <person name="Sanchez-Flores A."/>
            <person name="Estrada K."/>
            <person name="Cevallos M.A."/>
            <person name="Morett E."/>
            <person name="Gonzalez V."/>
            <person name="Portillo T."/>
            <person name="Ochoa-Leyva A."/>
            <person name="Jose M.V."/>
            <person name="Sciutto E."/>
            <person name="Landa A."/>
            <person name="Jimenez L."/>
            <person name="Valdes V."/>
            <person name="Carrero J.C."/>
            <person name="Larralde C."/>
            <person name="Morales-Montor J."/>
            <person name="Limon-Lason J."/>
            <person name="Soberon X."/>
            <person name="Laclette J.P."/>
        </authorList>
    </citation>
    <scope>NUCLEOTIDE SEQUENCE [LARGE SCALE GENOMIC DNA]</scope>
</reference>
<name>A0A068WXN3_ECHGR</name>
<feature type="region of interest" description="Disordered" evidence="1">
    <location>
        <begin position="47"/>
        <end position="74"/>
    </location>
</feature>
<feature type="compositionally biased region" description="Basic and acidic residues" evidence="1">
    <location>
        <begin position="50"/>
        <end position="60"/>
    </location>
</feature>
<evidence type="ECO:0000313" key="4">
    <source>
        <dbReference type="WBParaSite" id="EgrG_000731200"/>
    </source>
</evidence>
<sequence>MTREKDLTRFNDEKSEKEYVKAEVPPSSCAAEEFLLHHDAEATIGFIGLRRKDGKREGEGKGGQGRSSSAAPPSKKVGMVFKAAAAPPVLTLPSLPSGFICAKPRRSSAEETKAAPQCLTEGLTRPTAMLFGDEYWSSALSFLLACIWTRLCSACVVAGQNLSARVFIS</sequence>
<accession>A0A068WXN3</accession>